<dbReference type="InterPro" id="IPR050738">
    <property type="entry name" value="Sulfatase"/>
</dbReference>
<gene>
    <name evidence="6" type="ORF">ACFOEO_04565</name>
</gene>
<evidence type="ECO:0000313" key="6">
    <source>
        <dbReference type="EMBL" id="MFC3387872.1"/>
    </source>
</evidence>
<keyword evidence="7" id="KW-1185">Reference proteome</keyword>
<accession>A0ABV7N2Q0</accession>
<dbReference type="PROSITE" id="PS00523">
    <property type="entry name" value="SULFATASE_1"/>
    <property type="match status" value="1"/>
</dbReference>
<dbReference type="PANTHER" id="PTHR42693:SF53">
    <property type="entry name" value="ENDO-4-O-SULFATASE"/>
    <property type="match status" value="1"/>
</dbReference>
<keyword evidence="4" id="KW-0106">Calcium</keyword>
<dbReference type="CDD" id="cd16027">
    <property type="entry name" value="SGSH"/>
    <property type="match status" value="1"/>
</dbReference>
<dbReference type="EMBL" id="JBHRVQ010000001">
    <property type="protein sequence ID" value="MFC3387872.1"/>
    <property type="molecule type" value="Genomic_DNA"/>
</dbReference>
<name>A0ABV7N2Q0_9STAP</name>
<keyword evidence="3" id="KW-0378">Hydrolase</keyword>
<dbReference type="InterPro" id="IPR017850">
    <property type="entry name" value="Alkaline_phosphatase_core_sf"/>
</dbReference>
<evidence type="ECO:0000256" key="2">
    <source>
        <dbReference type="ARBA" id="ARBA00022723"/>
    </source>
</evidence>
<dbReference type="InterPro" id="IPR024607">
    <property type="entry name" value="Sulfatase_CS"/>
</dbReference>
<dbReference type="Pfam" id="PF00884">
    <property type="entry name" value="Sulfatase"/>
    <property type="match status" value="1"/>
</dbReference>
<evidence type="ECO:0000313" key="7">
    <source>
        <dbReference type="Proteomes" id="UP001595637"/>
    </source>
</evidence>
<evidence type="ECO:0000259" key="5">
    <source>
        <dbReference type="Pfam" id="PF00884"/>
    </source>
</evidence>
<evidence type="ECO:0000256" key="4">
    <source>
        <dbReference type="ARBA" id="ARBA00022837"/>
    </source>
</evidence>
<protein>
    <submittedName>
        <fullName evidence="6">Sulfatase</fullName>
    </submittedName>
</protein>
<reference evidence="7" key="1">
    <citation type="journal article" date="2019" name="Int. J. Syst. Evol. Microbiol.">
        <title>The Global Catalogue of Microorganisms (GCM) 10K type strain sequencing project: providing services to taxonomists for standard genome sequencing and annotation.</title>
        <authorList>
            <consortium name="The Broad Institute Genomics Platform"/>
            <consortium name="The Broad Institute Genome Sequencing Center for Infectious Disease"/>
            <person name="Wu L."/>
            <person name="Ma J."/>
        </authorList>
    </citation>
    <scope>NUCLEOTIDE SEQUENCE [LARGE SCALE GENOMIC DNA]</scope>
    <source>
        <strain evidence="7">CCM 7756</strain>
    </source>
</reference>
<dbReference type="InterPro" id="IPR000917">
    <property type="entry name" value="Sulfatase_N"/>
</dbReference>
<evidence type="ECO:0000256" key="3">
    <source>
        <dbReference type="ARBA" id="ARBA00022801"/>
    </source>
</evidence>
<dbReference type="SUPFAM" id="SSF53649">
    <property type="entry name" value="Alkaline phosphatase-like"/>
    <property type="match status" value="1"/>
</dbReference>
<dbReference type="PANTHER" id="PTHR42693">
    <property type="entry name" value="ARYLSULFATASE FAMILY MEMBER"/>
    <property type="match status" value="1"/>
</dbReference>
<feature type="domain" description="Sulfatase N-terminal" evidence="5">
    <location>
        <begin position="8"/>
        <end position="292"/>
    </location>
</feature>
<sequence>MDKAKNKPNILWISLEDTSPRFGCYGDSLAQTPNLDKIAKQGTTFTNAFSTSGVCAPSRASIITGMYPTFMGAHQMRTTHDNPHAPEIPTPYTVVPPTYVKTFTEYLRMDGYYCTNNFKTDYQFEAPLSAWDDSSNTAHWRNREEGQPFFSVFNPMGTHESFMFDDEDLVMPSNRGELMTDPDEVEVPPYLPDTPKTRVSIARQYDNIAESDKIVGQLLEELKEDGLEDNTIVIIWSDHGEGLPRSKRWPYDGGIRIPLIVSWPGVLDQGQMSDQMVSLIDLGPTVLSLAGIPIPYHMQGQPFIGEDVKRREHVFATRDRNGESWDRVRAVRDKKYKYIRNYHPEKAYMEWNPFCHAHPAWKELWRLNLSNQLEGSQKLFTRTTRPPEELYDCENDPYEIDNLANNSQYVTELESLRETLDNWMTEYDRFGEISEKEMAQKMWPGGIQPKTVDPLVIPVNTQLSGIEPMIEGNFDQPTAIMLYSATQGASLIYAIGEGGWKVYNGPIRLNKGENNIRVKAVRIGFQDSKEVTASFFVN</sequence>
<comment type="caution">
    <text evidence="6">The sequence shown here is derived from an EMBL/GenBank/DDBJ whole genome shotgun (WGS) entry which is preliminary data.</text>
</comment>
<proteinExistence type="inferred from homology"/>
<dbReference type="RefSeq" id="WP_380652472.1">
    <property type="nucleotide sequence ID" value="NZ_JBHRVQ010000001.1"/>
</dbReference>
<keyword evidence="2" id="KW-0479">Metal-binding</keyword>
<organism evidence="6 7">
    <name type="scientific">Salinicoccus sesuvii</name>
    <dbReference type="NCBI Taxonomy" id="868281"/>
    <lineage>
        <taxon>Bacteria</taxon>
        <taxon>Bacillati</taxon>
        <taxon>Bacillota</taxon>
        <taxon>Bacilli</taxon>
        <taxon>Bacillales</taxon>
        <taxon>Staphylococcaceae</taxon>
        <taxon>Salinicoccus</taxon>
    </lineage>
</organism>
<comment type="similarity">
    <text evidence="1">Belongs to the sulfatase family.</text>
</comment>
<dbReference type="Gene3D" id="3.40.720.10">
    <property type="entry name" value="Alkaline Phosphatase, subunit A"/>
    <property type="match status" value="1"/>
</dbReference>
<evidence type="ECO:0000256" key="1">
    <source>
        <dbReference type="ARBA" id="ARBA00008779"/>
    </source>
</evidence>
<dbReference type="Proteomes" id="UP001595637">
    <property type="component" value="Unassembled WGS sequence"/>
</dbReference>